<proteinExistence type="predicted"/>
<organism evidence="1 2">
    <name type="scientific">Streptomyces thinghirensis</name>
    <dbReference type="NCBI Taxonomy" id="551547"/>
    <lineage>
        <taxon>Bacteria</taxon>
        <taxon>Bacillati</taxon>
        <taxon>Actinomycetota</taxon>
        <taxon>Actinomycetes</taxon>
        <taxon>Kitasatosporales</taxon>
        <taxon>Streptomycetaceae</taxon>
        <taxon>Streptomyces</taxon>
    </lineage>
</organism>
<gene>
    <name evidence="1" type="ORF">GCM10023323_75590</name>
</gene>
<sequence length="75" mass="8071">MERARLPGALGATAPLPRLRSLLRQHRAAALSRVPQTVLSDPAQCTRRGPVEVLTLTDRTARNSVHAILGMPSPP</sequence>
<name>A0ABP9TJG5_9ACTN</name>
<evidence type="ECO:0000313" key="1">
    <source>
        <dbReference type="EMBL" id="GAA5217672.1"/>
    </source>
</evidence>
<dbReference type="EMBL" id="BAABJR010000034">
    <property type="protein sequence ID" value="GAA5217672.1"/>
    <property type="molecule type" value="Genomic_DNA"/>
</dbReference>
<keyword evidence="2" id="KW-1185">Reference proteome</keyword>
<reference evidence="2" key="1">
    <citation type="journal article" date="2019" name="Int. J. Syst. Evol. Microbiol.">
        <title>The Global Catalogue of Microorganisms (GCM) 10K type strain sequencing project: providing services to taxonomists for standard genome sequencing and annotation.</title>
        <authorList>
            <consortium name="The Broad Institute Genomics Platform"/>
            <consortium name="The Broad Institute Genome Sequencing Center for Infectious Disease"/>
            <person name="Wu L."/>
            <person name="Ma J."/>
        </authorList>
    </citation>
    <scope>NUCLEOTIDE SEQUENCE [LARGE SCALE GENOMIC DNA]</scope>
    <source>
        <strain evidence="2">JCM 18306</strain>
    </source>
</reference>
<dbReference type="Proteomes" id="UP001499878">
    <property type="component" value="Unassembled WGS sequence"/>
</dbReference>
<comment type="caution">
    <text evidence="1">The sequence shown here is derived from an EMBL/GenBank/DDBJ whole genome shotgun (WGS) entry which is preliminary data.</text>
</comment>
<accession>A0ABP9TJG5</accession>
<evidence type="ECO:0000313" key="2">
    <source>
        <dbReference type="Proteomes" id="UP001499878"/>
    </source>
</evidence>
<protein>
    <submittedName>
        <fullName evidence="1">Uncharacterized protein</fullName>
    </submittedName>
</protein>